<sequence length="432" mass="48255">MESSANPPIEPSPAICEYTTPFKTMVVLYFSHYRFHEFAIKLLVKKKMKNPHCDGKVQRDEENRILLEFAQNEWKYSDVNIGRYIARGQTDPAQLDRAIGLTDEEIAEIRDLVQIDEKPDALKQNSTIYAAAHARLVENRAAQGLPPLPSCVVKDVLQYAVETRDNQAASTGTYKWPVSLLSSAFSITFQALVQTPGTRYQQQSHPNSTFPKGILLRAHDRHIKDMNHSLPTLKKEPKPVGKTFAVKPEIKVFILKFMYSGVDAIEASFHQKRQKELAYAAAAQDFIKAKYGIEIKADDIVKYYRQAQNVARNAHLRTWNTSVVGIFIAHQVQDENVYDDATSFEPKGITVTATTQALLDEATKNAGGPKGSIGVRVTWKSLLDSENPLPEITDPDLRGWFPEDSPPSPPPSFQPGPAEGDLNFGSSESNVD</sequence>
<keyword evidence="3" id="KW-1185">Reference proteome</keyword>
<name>A0A8H3F102_9LECA</name>
<gene>
    <name evidence="2" type="ORF">ALECFALPRED_010591</name>
</gene>
<dbReference type="EMBL" id="CAJPDR010000089">
    <property type="protein sequence ID" value="CAF9916317.1"/>
    <property type="molecule type" value="Genomic_DNA"/>
</dbReference>
<evidence type="ECO:0000313" key="3">
    <source>
        <dbReference type="Proteomes" id="UP000664203"/>
    </source>
</evidence>
<dbReference type="Proteomes" id="UP000664203">
    <property type="component" value="Unassembled WGS sequence"/>
</dbReference>
<evidence type="ECO:0000256" key="1">
    <source>
        <dbReference type="SAM" id="MobiDB-lite"/>
    </source>
</evidence>
<protein>
    <submittedName>
        <fullName evidence="2">Uncharacterized protein</fullName>
    </submittedName>
</protein>
<dbReference type="AlphaFoldDB" id="A0A8H3F102"/>
<organism evidence="2 3">
    <name type="scientific">Alectoria fallacina</name>
    <dbReference type="NCBI Taxonomy" id="1903189"/>
    <lineage>
        <taxon>Eukaryota</taxon>
        <taxon>Fungi</taxon>
        <taxon>Dikarya</taxon>
        <taxon>Ascomycota</taxon>
        <taxon>Pezizomycotina</taxon>
        <taxon>Lecanoromycetes</taxon>
        <taxon>OSLEUM clade</taxon>
        <taxon>Lecanoromycetidae</taxon>
        <taxon>Lecanorales</taxon>
        <taxon>Lecanorineae</taxon>
        <taxon>Parmeliaceae</taxon>
        <taxon>Alectoria</taxon>
    </lineage>
</organism>
<proteinExistence type="predicted"/>
<accession>A0A8H3F102</accession>
<feature type="region of interest" description="Disordered" evidence="1">
    <location>
        <begin position="385"/>
        <end position="432"/>
    </location>
</feature>
<reference evidence="2" key="1">
    <citation type="submission" date="2021-03" db="EMBL/GenBank/DDBJ databases">
        <authorList>
            <person name="Tagirdzhanova G."/>
        </authorList>
    </citation>
    <scope>NUCLEOTIDE SEQUENCE</scope>
</reference>
<evidence type="ECO:0000313" key="2">
    <source>
        <dbReference type="EMBL" id="CAF9916317.1"/>
    </source>
</evidence>
<feature type="compositionally biased region" description="Pro residues" evidence="1">
    <location>
        <begin position="404"/>
        <end position="414"/>
    </location>
</feature>
<comment type="caution">
    <text evidence="2">The sequence shown here is derived from an EMBL/GenBank/DDBJ whole genome shotgun (WGS) entry which is preliminary data.</text>
</comment>
<dbReference type="OrthoDB" id="10446480at2759"/>